<proteinExistence type="predicted"/>
<reference evidence="2 3" key="1">
    <citation type="submission" date="2021-01" db="EMBL/GenBank/DDBJ databases">
        <title>Whole genome shotgun sequence of Catellatospora chokoriensis NBRC 107358.</title>
        <authorList>
            <person name="Komaki H."/>
            <person name="Tamura T."/>
        </authorList>
    </citation>
    <scope>NUCLEOTIDE SEQUENCE [LARGE SCALE GENOMIC DNA]</scope>
    <source>
        <strain evidence="2 3">NBRC 107358</strain>
    </source>
</reference>
<dbReference type="PRINTS" id="PR00420">
    <property type="entry name" value="RNGMNOXGNASE"/>
</dbReference>
<sequence length="532" mass="57100">MGFSRTPTLIRSRDLPGRCDVAVLGGGLAGLSTALRLQAAGLSTIVFEAHGHAGGCAGYFRHRGFSFDVGATTLVDFAPGGVGDELLATTGAPALDAEQLPGYVAWLPDRVVTLHREQSRWHAERLRTLGDTRAHRRFWAELDRLAEVFWAASRAGIRLPMRTPADALHDLRAVGLRHLPLVRHLGRTMGDALRAHGLRDQDSLVSLLGMLVEDTVHSTVDRAPLINAALGVTIRGAGLTRHRGGMHGFWRVLVAHYRALGGDLRTGCRVRHVTGRGAASRQGSLLGHRRGGAAGFTVHTTRGSVEAGAVVSALPAQITAQVAAGTPVAAGLRPYLERDEPDLGGAVVVFLGVPEHEVAGQEFTHHQLMQDYARPLGEGNNMFVSVSSPGDEVSAPPGHRAVMISTHTELAGWQGLSEPEYAARKQEIGQRLIEHARRVYPNLGERAVVRQVGTPRSYERFTWRPRGAVGGVRQTLRNANQFAVPHRTALPGFWQVGDTTWPGLGTVACVLGSRLVAEDVQRHAPAGAGVRS</sequence>
<dbReference type="EMBL" id="BONG01000036">
    <property type="protein sequence ID" value="GIF91816.1"/>
    <property type="molecule type" value="Genomic_DNA"/>
</dbReference>
<evidence type="ECO:0000313" key="2">
    <source>
        <dbReference type="EMBL" id="GIF91816.1"/>
    </source>
</evidence>
<comment type="caution">
    <text evidence="2">The sequence shown here is derived from an EMBL/GenBank/DDBJ whole genome shotgun (WGS) entry which is preliminary data.</text>
</comment>
<gene>
    <name evidence="2" type="ORF">Cch02nite_52600</name>
</gene>
<protein>
    <submittedName>
        <fullName evidence="2">C-3',4' desaturase CrtD</fullName>
    </submittedName>
</protein>
<dbReference type="InterPro" id="IPR036188">
    <property type="entry name" value="FAD/NAD-bd_sf"/>
</dbReference>
<dbReference type="Proteomes" id="UP000619293">
    <property type="component" value="Unassembled WGS sequence"/>
</dbReference>
<evidence type="ECO:0000259" key="1">
    <source>
        <dbReference type="Pfam" id="PF01593"/>
    </source>
</evidence>
<evidence type="ECO:0000313" key="3">
    <source>
        <dbReference type="Proteomes" id="UP000619293"/>
    </source>
</evidence>
<feature type="domain" description="Amine oxidase" evidence="1">
    <location>
        <begin position="28"/>
        <end position="520"/>
    </location>
</feature>
<keyword evidence="3" id="KW-1185">Reference proteome</keyword>
<dbReference type="RefSeq" id="WP_239120770.1">
    <property type="nucleotide sequence ID" value="NZ_BAAALB010000003.1"/>
</dbReference>
<dbReference type="Gene3D" id="3.50.50.60">
    <property type="entry name" value="FAD/NAD(P)-binding domain"/>
    <property type="match status" value="1"/>
</dbReference>
<dbReference type="AlphaFoldDB" id="A0A8J3K2I6"/>
<dbReference type="PANTHER" id="PTHR46313">
    <property type="match status" value="1"/>
</dbReference>
<accession>A0A8J3K2I6</accession>
<dbReference type="SUPFAM" id="SSF51905">
    <property type="entry name" value="FAD/NAD(P)-binding domain"/>
    <property type="match status" value="1"/>
</dbReference>
<dbReference type="Pfam" id="PF01593">
    <property type="entry name" value="Amino_oxidase"/>
    <property type="match status" value="1"/>
</dbReference>
<dbReference type="PANTHER" id="PTHR46313:SF3">
    <property type="entry name" value="PROLYCOPENE ISOMERASE, CHLOROPLASTIC"/>
    <property type="match status" value="1"/>
</dbReference>
<name>A0A8J3K2I6_9ACTN</name>
<dbReference type="InterPro" id="IPR045892">
    <property type="entry name" value="CrtISO-like"/>
</dbReference>
<organism evidence="2 3">
    <name type="scientific">Catellatospora chokoriensis</name>
    <dbReference type="NCBI Taxonomy" id="310353"/>
    <lineage>
        <taxon>Bacteria</taxon>
        <taxon>Bacillati</taxon>
        <taxon>Actinomycetota</taxon>
        <taxon>Actinomycetes</taxon>
        <taxon>Micromonosporales</taxon>
        <taxon>Micromonosporaceae</taxon>
        <taxon>Catellatospora</taxon>
    </lineage>
</organism>
<dbReference type="InterPro" id="IPR002937">
    <property type="entry name" value="Amino_oxidase"/>
</dbReference>
<dbReference type="GO" id="GO:0016116">
    <property type="term" value="P:carotenoid metabolic process"/>
    <property type="evidence" value="ECO:0007669"/>
    <property type="project" value="InterPro"/>
</dbReference>
<dbReference type="GO" id="GO:0016491">
    <property type="term" value="F:oxidoreductase activity"/>
    <property type="evidence" value="ECO:0007669"/>
    <property type="project" value="InterPro"/>
</dbReference>